<dbReference type="PRINTS" id="PR00474">
    <property type="entry name" value="GLU5KINASE"/>
</dbReference>
<organism evidence="10 11">
    <name type="scientific">Lentihominibacter faecis</name>
    <dbReference type="NCBI Taxonomy" id="2764712"/>
    <lineage>
        <taxon>Bacteria</taxon>
        <taxon>Bacillati</taxon>
        <taxon>Bacillota</taxon>
        <taxon>Clostridia</taxon>
        <taxon>Peptostreptococcales</taxon>
        <taxon>Anaerovoracaceae</taxon>
        <taxon>Lentihominibacter</taxon>
    </lineage>
</organism>
<feature type="binding site" evidence="8">
    <location>
        <position position="17"/>
    </location>
    <ligand>
        <name>ATP</name>
        <dbReference type="ChEBI" id="CHEBI:30616"/>
    </ligand>
</feature>
<comment type="caution">
    <text evidence="10">The sequence shown here is derived from an EMBL/GenBank/DDBJ whole genome shotgun (WGS) entry which is preliminary data.</text>
</comment>
<feature type="binding site" evidence="8">
    <location>
        <position position="156"/>
    </location>
    <ligand>
        <name>substrate</name>
    </ligand>
</feature>
<feature type="binding site" evidence="8">
    <location>
        <begin position="176"/>
        <end position="177"/>
    </location>
    <ligand>
        <name>ATP</name>
        <dbReference type="ChEBI" id="CHEBI:30616"/>
    </ligand>
</feature>
<dbReference type="SUPFAM" id="SSF53633">
    <property type="entry name" value="Carbamate kinase-like"/>
    <property type="match status" value="1"/>
</dbReference>
<keyword evidence="2 8" id="KW-0028">Amino-acid biosynthesis</keyword>
<accession>A0A923NB55</accession>
<dbReference type="GO" id="GO:0004349">
    <property type="term" value="F:glutamate 5-kinase activity"/>
    <property type="evidence" value="ECO:0007669"/>
    <property type="project" value="UniProtKB-UniRule"/>
</dbReference>
<proteinExistence type="inferred from homology"/>
<dbReference type="EC" id="2.7.2.11" evidence="8"/>
<dbReference type="PANTHER" id="PTHR43654">
    <property type="entry name" value="GLUTAMATE 5-KINASE"/>
    <property type="match status" value="1"/>
</dbReference>
<dbReference type="InterPro" id="IPR001048">
    <property type="entry name" value="Asp/Glu/Uridylate_kinase"/>
</dbReference>
<comment type="function">
    <text evidence="8">Catalyzes the transfer of a phosphate group to glutamate to form L-glutamate 5-phosphate.</text>
</comment>
<evidence type="ECO:0000313" key="11">
    <source>
        <dbReference type="Proteomes" id="UP000644115"/>
    </source>
</evidence>
<dbReference type="InterPro" id="IPR001057">
    <property type="entry name" value="Glu/AcGlu_kinase"/>
</dbReference>
<evidence type="ECO:0000256" key="6">
    <source>
        <dbReference type="ARBA" id="ARBA00022777"/>
    </source>
</evidence>
<evidence type="ECO:0000256" key="8">
    <source>
        <dbReference type="HAMAP-Rule" id="MF_00456"/>
    </source>
</evidence>
<keyword evidence="1 8" id="KW-0963">Cytoplasm</keyword>
<dbReference type="InterPro" id="IPR036393">
    <property type="entry name" value="AceGlu_kinase-like_sf"/>
</dbReference>
<keyword evidence="7 8" id="KW-0067">ATP-binding</keyword>
<dbReference type="PROSITE" id="PS00902">
    <property type="entry name" value="GLUTAMATE_5_KINASE"/>
    <property type="match status" value="1"/>
</dbReference>
<evidence type="ECO:0000256" key="5">
    <source>
        <dbReference type="ARBA" id="ARBA00022741"/>
    </source>
</evidence>
<comment type="catalytic activity">
    <reaction evidence="8">
        <text>L-glutamate + ATP = L-glutamyl 5-phosphate + ADP</text>
        <dbReference type="Rhea" id="RHEA:14877"/>
        <dbReference type="ChEBI" id="CHEBI:29985"/>
        <dbReference type="ChEBI" id="CHEBI:30616"/>
        <dbReference type="ChEBI" id="CHEBI:58274"/>
        <dbReference type="ChEBI" id="CHEBI:456216"/>
        <dbReference type="EC" id="2.7.2.11"/>
    </reaction>
</comment>
<dbReference type="HAMAP" id="MF_00456">
    <property type="entry name" value="ProB"/>
    <property type="match status" value="1"/>
</dbReference>
<evidence type="ECO:0000259" key="9">
    <source>
        <dbReference type="Pfam" id="PF00696"/>
    </source>
</evidence>
<dbReference type="CDD" id="cd04242">
    <property type="entry name" value="AAK_G5K_ProB"/>
    <property type="match status" value="1"/>
</dbReference>
<dbReference type="RefSeq" id="WP_249286322.1">
    <property type="nucleotide sequence ID" value="NZ_JACRWC010000034.1"/>
</dbReference>
<dbReference type="Proteomes" id="UP000644115">
    <property type="component" value="Unassembled WGS sequence"/>
</dbReference>
<keyword evidence="6 8" id="KW-0418">Kinase</keyword>
<comment type="subcellular location">
    <subcellularLocation>
        <location evidence="8">Cytoplasm</location>
    </subcellularLocation>
</comment>
<evidence type="ECO:0000256" key="2">
    <source>
        <dbReference type="ARBA" id="ARBA00022605"/>
    </source>
</evidence>
<protein>
    <recommendedName>
        <fullName evidence="8">Glutamate 5-kinase</fullName>
        <ecNumber evidence="8">2.7.2.11</ecNumber>
    </recommendedName>
    <alternativeName>
        <fullName evidence="8">Gamma-glutamyl kinase</fullName>
        <shortName evidence="8">GK</shortName>
    </alternativeName>
</protein>
<comment type="pathway">
    <text evidence="8">Amino-acid biosynthesis; L-proline biosynthesis; L-glutamate 5-semialdehyde from L-glutamate: step 1/2.</text>
</comment>
<dbReference type="PIRSF" id="PIRSF000729">
    <property type="entry name" value="GK"/>
    <property type="match status" value="1"/>
</dbReference>
<dbReference type="AlphaFoldDB" id="A0A923NB55"/>
<feature type="binding site" evidence="8">
    <location>
        <position position="144"/>
    </location>
    <ligand>
        <name>substrate</name>
    </ligand>
</feature>
<evidence type="ECO:0000256" key="7">
    <source>
        <dbReference type="ARBA" id="ARBA00022840"/>
    </source>
</evidence>
<dbReference type="InterPro" id="IPR011529">
    <property type="entry name" value="Glu_5kinase"/>
</dbReference>
<feature type="binding site" evidence="8">
    <location>
        <position position="57"/>
    </location>
    <ligand>
        <name>substrate</name>
    </ligand>
</feature>
<evidence type="ECO:0000256" key="4">
    <source>
        <dbReference type="ARBA" id="ARBA00022679"/>
    </source>
</evidence>
<evidence type="ECO:0000256" key="3">
    <source>
        <dbReference type="ARBA" id="ARBA00022650"/>
    </source>
</evidence>
<feature type="binding site" evidence="8">
    <location>
        <begin position="218"/>
        <end position="224"/>
    </location>
    <ligand>
        <name>ATP</name>
        <dbReference type="ChEBI" id="CHEBI:30616"/>
    </ligand>
</feature>
<dbReference type="Pfam" id="PF00696">
    <property type="entry name" value="AA_kinase"/>
    <property type="match status" value="1"/>
</dbReference>
<dbReference type="InterPro" id="IPR041739">
    <property type="entry name" value="G5K_ProB"/>
</dbReference>
<keyword evidence="4 8" id="KW-0808">Transferase</keyword>
<dbReference type="EMBL" id="JACRWC010000034">
    <property type="protein sequence ID" value="MBC5998788.1"/>
    <property type="molecule type" value="Genomic_DNA"/>
</dbReference>
<dbReference type="NCBIfam" id="TIGR01027">
    <property type="entry name" value="proB"/>
    <property type="match status" value="1"/>
</dbReference>
<dbReference type="Gene3D" id="3.40.1160.10">
    <property type="entry name" value="Acetylglutamate kinase-like"/>
    <property type="match status" value="1"/>
</dbReference>
<name>A0A923NB55_9FIRM</name>
<dbReference type="GO" id="GO:0055129">
    <property type="term" value="P:L-proline biosynthetic process"/>
    <property type="evidence" value="ECO:0007669"/>
    <property type="project" value="UniProtKB-UniRule"/>
</dbReference>
<keyword evidence="5 8" id="KW-0547">Nucleotide-binding</keyword>
<feature type="domain" description="Aspartate/glutamate/uridylate kinase" evidence="9">
    <location>
        <begin position="12"/>
        <end position="242"/>
    </location>
</feature>
<dbReference type="InterPro" id="IPR005715">
    <property type="entry name" value="Glu_5kinase/COase_Synthase"/>
</dbReference>
<dbReference type="GO" id="GO:0005829">
    <property type="term" value="C:cytosol"/>
    <property type="evidence" value="ECO:0007669"/>
    <property type="project" value="TreeGrafter"/>
</dbReference>
<keyword evidence="11" id="KW-1185">Reference proteome</keyword>
<dbReference type="PANTHER" id="PTHR43654:SF1">
    <property type="entry name" value="ISOPENTENYL PHOSPHATE KINASE"/>
    <property type="match status" value="1"/>
</dbReference>
<dbReference type="FunFam" id="3.40.1160.10:FF:000018">
    <property type="entry name" value="Glutamate 5-kinase"/>
    <property type="match status" value="1"/>
</dbReference>
<dbReference type="InterPro" id="IPR019797">
    <property type="entry name" value="Glutamate_5-kinase_CS"/>
</dbReference>
<evidence type="ECO:0000313" key="10">
    <source>
        <dbReference type="EMBL" id="MBC5998788.1"/>
    </source>
</evidence>
<dbReference type="GO" id="GO:0005524">
    <property type="term" value="F:ATP binding"/>
    <property type="evidence" value="ECO:0007669"/>
    <property type="project" value="UniProtKB-KW"/>
</dbReference>
<keyword evidence="3 8" id="KW-0641">Proline biosynthesis</keyword>
<sequence>MEQIKETIENSKKIVIKIGSNVLSDENGVVDKKVLHNIAEQVNDLISMGKQVILVSSGAGICGVGAINKWSRRGDINYKQALCAIGQVELMMAYKEYFADYGIHVAQILLTRDDFSDPHRTLNIRNAMFTLIDEGVIPVINENDSVSVDEIKIGDNDTLAALTASLWNADLMIILSDIDGVYDKDPKTESDAKLIDLVENADRLIETISIGGTSSFGTGGIASKIEAASRVNKFGIPMLLLNGEKENIIRKSLDGKSRGTLFLGTIGK</sequence>
<comment type="similarity">
    <text evidence="8">Belongs to the glutamate 5-kinase family.</text>
</comment>
<gene>
    <name evidence="8 10" type="primary">proB</name>
    <name evidence="10" type="ORF">H8876_02050</name>
</gene>
<reference evidence="10" key="1">
    <citation type="submission" date="2020-08" db="EMBL/GenBank/DDBJ databases">
        <authorList>
            <person name="Liu C."/>
            <person name="Sun Q."/>
        </authorList>
    </citation>
    <scope>NUCLEOTIDE SEQUENCE</scope>
    <source>
        <strain evidence="10">BX16</strain>
    </source>
</reference>
<evidence type="ECO:0000256" key="1">
    <source>
        <dbReference type="ARBA" id="ARBA00022490"/>
    </source>
</evidence>